<name>A0AAD8FD89_BIOPF</name>
<comment type="subcellular location">
    <subcellularLocation>
        <location evidence="1">Cytoplasm</location>
    </subcellularLocation>
</comment>
<dbReference type="InterPro" id="IPR007581">
    <property type="entry name" value="Endonuclease-V"/>
</dbReference>
<dbReference type="AlphaFoldDB" id="A0AAD8FD89"/>
<organism evidence="6 7">
    <name type="scientific">Biomphalaria pfeifferi</name>
    <name type="common">Bloodfluke planorb</name>
    <name type="synonym">Freshwater snail</name>
    <dbReference type="NCBI Taxonomy" id="112525"/>
    <lineage>
        <taxon>Eukaryota</taxon>
        <taxon>Metazoa</taxon>
        <taxon>Spiralia</taxon>
        <taxon>Lophotrochozoa</taxon>
        <taxon>Mollusca</taxon>
        <taxon>Gastropoda</taxon>
        <taxon>Heterobranchia</taxon>
        <taxon>Euthyneura</taxon>
        <taxon>Panpulmonata</taxon>
        <taxon>Hygrophila</taxon>
        <taxon>Lymnaeoidea</taxon>
        <taxon>Planorbidae</taxon>
        <taxon>Biomphalaria</taxon>
    </lineage>
</organism>
<keyword evidence="2" id="KW-0963">Cytoplasm</keyword>
<evidence type="ECO:0000256" key="5">
    <source>
        <dbReference type="ARBA" id="ARBA00022801"/>
    </source>
</evidence>
<reference evidence="6" key="2">
    <citation type="submission" date="2023-04" db="EMBL/GenBank/DDBJ databases">
        <authorList>
            <person name="Bu L."/>
            <person name="Lu L."/>
            <person name="Laidemitt M.R."/>
            <person name="Zhang S.M."/>
            <person name="Mutuku M."/>
            <person name="Mkoji G."/>
            <person name="Steinauer M."/>
            <person name="Loker E.S."/>
        </authorList>
    </citation>
    <scope>NUCLEOTIDE SEQUENCE</scope>
    <source>
        <strain evidence="6">KasaAsao</strain>
        <tissue evidence="6">Whole Snail</tissue>
    </source>
</reference>
<dbReference type="GO" id="GO:0006281">
    <property type="term" value="P:DNA repair"/>
    <property type="evidence" value="ECO:0007669"/>
    <property type="project" value="InterPro"/>
</dbReference>
<dbReference type="GO" id="GO:0016891">
    <property type="term" value="F:RNA endonuclease activity producing 5'-phosphomonoesters, hydrolytic mechanism"/>
    <property type="evidence" value="ECO:0007669"/>
    <property type="project" value="TreeGrafter"/>
</dbReference>
<dbReference type="Gene3D" id="3.30.2170.10">
    <property type="entry name" value="archaeoglobus fulgidus dsm 4304 superfamily"/>
    <property type="match status" value="1"/>
</dbReference>
<evidence type="ECO:0000256" key="3">
    <source>
        <dbReference type="ARBA" id="ARBA00022722"/>
    </source>
</evidence>
<dbReference type="Pfam" id="PF04493">
    <property type="entry name" value="Endonuclease_5"/>
    <property type="match status" value="1"/>
</dbReference>
<dbReference type="HAMAP" id="MF_00801">
    <property type="entry name" value="Endonuclease_5"/>
    <property type="match status" value="1"/>
</dbReference>
<reference evidence="6" key="1">
    <citation type="journal article" date="2023" name="PLoS Negl. Trop. Dis.">
        <title>A genome sequence for Biomphalaria pfeifferi, the major vector snail for the human-infecting parasite Schistosoma mansoni.</title>
        <authorList>
            <person name="Bu L."/>
            <person name="Lu L."/>
            <person name="Laidemitt M.R."/>
            <person name="Zhang S.M."/>
            <person name="Mutuku M."/>
            <person name="Mkoji G."/>
            <person name="Steinauer M."/>
            <person name="Loker E.S."/>
        </authorList>
    </citation>
    <scope>NUCLEOTIDE SEQUENCE</scope>
    <source>
        <strain evidence="6">KasaAsao</strain>
    </source>
</reference>
<keyword evidence="4 6" id="KW-0255">Endonuclease</keyword>
<evidence type="ECO:0000313" key="7">
    <source>
        <dbReference type="Proteomes" id="UP001233172"/>
    </source>
</evidence>
<dbReference type="GO" id="GO:0005737">
    <property type="term" value="C:cytoplasm"/>
    <property type="evidence" value="ECO:0007669"/>
    <property type="project" value="UniProtKB-SubCell"/>
</dbReference>
<sequence>MNDFCCGCGILLPIGDVNNETMCKVCKREASLRQLNNKSQTCDCEYCERSDNYKLLPSKETKFFSQPEHLQFSPTQNHNELDFRISQIHFVDKNESFLCGGNEFTTCNQVVQEQSSDILIGLNSNEQEENKAVDSLISEEIKQQWESEQLFYKEQLIQKDTSAIAALISGHRRKADGSRYYVGGVDISFIVGNSVDACACLCVVRMPDLEVVYQKMEMIQLTQPYIPGFLAFREVPALLKLLEDLKANAPHYFPDVILLDGNGILHPRGFGLACQLGVLAQVPTVGIAKTLISAQGIVDDQNHKNKKAELKEAGDGFELISDTGETLGMCLRAHDKAQNPIYVSVGHMISLRSSVWLALECSKYRIPEPVRRADIDSREYLRQGKTEPYEFIAPVEN</sequence>
<dbReference type="PANTHER" id="PTHR28511:SF1">
    <property type="entry name" value="ENDONUCLEASE V"/>
    <property type="match status" value="1"/>
</dbReference>
<comment type="caution">
    <text evidence="6">The sequence shown here is derived from an EMBL/GenBank/DDBJ whole genome shotgun (WGS) entry which is preliminary data.</text>
</comment>
<keyword evidence="5" id="KW-0378">Hydrolase</keyword>
<dbReference type="Proteomes" id="UP001233172">
    <property type="component" value="Unassembled WGS sequence"/>
</dbReference>
<dbReference type="GO" id="GO:0003727">
    <property type="term" value="F:single-stranded RNA binding"/>
    <property type="evidence" value="ECO:0007669"/>
    <property type="project" value="TreeGrafter"/>
</dbReference>
<evidence type="ECO:0000256" key="1">
    <source>
        <dbReference type="ARBA" id="ARBA00004496"/>
    </source>
</evidence>
<proteinExistence type="inferred from homology"/>
<evidence type="ECO:0000313" key="6">
    <source>
        <dbReference type="EMBL" id="KAK0060677.1"/>
    </source>
</evidence>
<keyword evidence="3" id="KW-0540">Nuclease</keyword>
<gene>
    <name evidence="6" type="ORF">Bpfe_009865</name>
</gene>
<protein>
    <submittedName>
        <fullName evidence="6">Endonuclease V</fullName>
    </submittedName>
</protein>
<evidence type="ECO:0000256" key="4">
    <source>
        <dbReference type="ARBA" id="ARBA00022759"/>
    </source>
</evidence>
<dbReference type="PANTHER" id="PTHR28511">
    <property type="entry name" value="ENDONUCLEASE V"/>
    <property type="match status" value="1"/>
</dbReference>
<dbReference type="GO" id="GO:0005730">
    <property type="term" value="C:nucleolus"/>
    <property type="evidence" value="ECO:0007669"/>
    <property type="project" value="TreeGrafter"/>
</dbReference>
<dbReference type="EMBL" id="JASAOG010000034">
    <property type="protein sequence ID" value="KAK0060677.1"/>
    <property type="molecule type" value="Genomic_DNA"/>
</dbReference>
<dbReference type="CDD" id="cd06559">
    <property type="entry name" value="Endonuclease_V"/>
    <property type="match status" value="1"/>
</dbReference>
<evidence type="ECO:0000256" key="2">
    <source>
        <dbReference type="ARBA" id="ARBA00022490"/>
    </source>
</evidence>
<accession>A0AAD8FD89</accession>
<keyword evidence="7" id="KW-1185">Reference proteome</keyword>